<dbReference type="Gene3D" id="2.60.98.20">
    <property type="entry name" value="Flagellar hook protein FlgE"/>
    <property type="match status" value="1"/>
</dbReference>
<keyword evidence="3 4" id="KW-0975">Bacterial flagellum</keyword>
<evidence type="ECO:0000313" key="6">
    <source>
        <dbReference type="EMBL" id="GHA89450.1"/>
    </source>
</evidence>
<comment type="subcellular location">
    <subcellularLocation>
        <location evidence="1 4">Bacterial flagellum basal body</location>
    </subcellularLocation>
</comment>
<dbReference type="SUPFAM" id="SSF117143">
    <property type="entry name" value="Flagellar hook protein flgE"/>
    <property type="match status" value="1"/>
</dbReference>
<dbReference type="PANTHER" id="PTHR30435">
    <property type="entry name" value="FLAGELLAR PROTEIN"/>
    <property type="match status" value="1"/>
</dbReference>
<keyword evidence="6" id="KW-0966">Cell projection</keyword>
<keyword evidence="6" id="KW-0969">Cilium</keyword>
<protein>
    <recommendedName>
        <fullName evidence="4">Flagellar hook protein FlgE</fullName>
    </recommendedName>
</protein>
<dbReference type="GO" id="GO:0009425">
    <property type="term" value="C:bacterial-type flagellum basal body"/>
    <property type="evidence" value="ECO:0007669"/>
    <property type="project" value="UniProtKB-SubCell"/>
</dbReference>
<dbReference type="InterPro" id="IPR037058">
    <property type="entry name" value="Falgellar_hook_FlgE_sf"/>
</dbReference>
<dbReference type="PROSITE" id="PS00588">
    <property type="entry name" value="FLAGELLA_BB_ROD"/>
    <property type="match status" value="1"/>
</dbReference>
<dbReference type="GO" id="GO:0071978">
    <property type="term" value="P:bacterial-type flagellum-dependent swarming motility"/>
    <property type="evidence" value="ECO:0007669"/>
    <property type="project" value="TreeGrafter"/>
</dbReference>
<dbReference type="InterPro" id="IPR037925">
    <property type="entry name" value="FlgE/F/G-like"/>
</dbReference>
<dbReference type="InterPro" id="IPR010930">
    <property type="entry name" value="Flg_bb/hook_C_dom"/>
</dbReference>
<evidence type="ECO:0000256" key="3">
    <source>
        <dbReference type="ARBA" id="ARBA00023143"/>
    </source>
</evidence>
<sequence>MTITSSLNAGVMGLNVNATRLASISNNIANSATYGYKRADVDFSSLVVEQGRSVYSAGGVRATATRDVSDAGSLISTGRSTDIAVNGSGMLPVTTLAGLDQPAAERDFMMVPTGSFSPDADGYLRTESGLFLTGWEIDADDSPITTGRGSTTGLVPINLTAGQFSAENTSQIQLGVNLPGDPSGLPANNTLDVPIEYFNQIGLPQSLDTVFTRNAGGDWDVVINDNSTGTSVQTATFNITFGSDGSLDTVTPGAGAAYNATDGEVSITLPNGPVDVFVGRLGTTEGMSQIGTAFQTQNVSANGSPAGELQSIEFSPDGTLEAIYNTGARRALFQIPVAVVANPDGMQATGNQAYRVTRESGDIYLWDAGEGPSGGIAGYSLMESNTDIAAELTNLIETQRAYSSNAKIVQTVDEMLQETTNLKR</sequence>
<keyword evidence="6" id="KW-0282">Flagellum</keyword>
<gene>
    <name evidence="6" type="primary">flgE</name>
    <name evidence="6" type="ORF">GCM10009069_10690</name>
</gene>
<evidence type="ECO:0000313" key="7">
    <source>
        <dbReference type="Proteomes" id="UP000634004"/>
    </source>
</evidence>
<organism evidence="6 7">
    <name type="scientific">Algimonas arctica</name>
    <dbReference type="NCBI Taxonomy" id="1479486"/>
    <lineage>
        <taxon>Bacteria</taxon>
        <taxon>Pseudomonadati</taxon>
        <taxon>Pseudomonadota</taxon>
        <taxon>Alphaproteobacteria</taxon>
        <taxon>Maricaulales</taxon>
        <taxon>Robiginitomaculaceae</taxon>
        <taxon>Algimonas</taxon>
    </lineage>
</organism>
<feature type="domain" description="Flagellar basal-body/hook protein C-terminal" evidence="5">
    <location>
        <begin position="383"/>
        <end position="422"/>
    </location>
</feature>
<dbReference type="AlphaFoldDB" id="A0A8J3CNS1"/>
<reference evidence="6" key="2">
    <citation type="submission" date="2020-09" db="EMBL/GenBank/DDBJ databases">
        <authorList>
            <person name="Sun Q."/>
            <person name="Kim S."/>
        </authorList>
    </citation>
    <scope>NUCLEOTIDE SEQUENCE</scope>
    <source>
        <strain evidence="6">KCTC 32513</strain>
    </source>
</reference>
<comment type="function">
    <text evidence="4">A flexible structure which links the flagellar filament to the drive apparatus in the basal body.</text>
</comment>
<evidence type="ECO:0000256" key="2">
    <source>
        <dbReference type="ARBA" id="ARBA00009677"/>
    </source>
</evidence>
<dbReference type="InterPro" id="IPR019776">
    <property type="entry name" value="Flagellar_basal_body_rod_CS"/>
</dbReference>
<accession>A0A8J3CNS1</accession>
<dbReference type="InterPro" id="IPR020013">
    <property type="entry name" value="Flagellar_FlgE/F/G"/>
</dbReference>
<dbReference type="Proteomes" id="UP000634004">
    <property type="component" value="Unassembled WGS sequence"/>
</dbReference>
<reference evidence="6" key="1">
    <citation type="journal article" date="2014" name="Int. J. Syst. Evol. Microbiol.">
        <title>Complete genome sequence of Corynebacterium casei LMG S-19264T (=DSM 44701T), isolated from a smear-ripened cheese.</title>
        <authorList>
            <consortium name="US DOE Joint Genome Institute (JGI-PGF)"/>
            <person name="Walter F."/>
            <person name="Albersmeier A."/>
            <person name="Kalinowski J."/>
            <person name="Ruckert C."/>
        </authorList>
    </citation>
    <scope>NUCLEOTIDE SEQUENCE</scope>
    <source>
        <strain evidence="6">KCTC 32513</strain>
    </source>
</reference>
<dbReference type="EMBL" id="BMZH01000003">
    <property type="protein sequence ID" value="GHA89450.1"/>
    <property type="molecule type" value="Genomic_DNA"/>
</dbReference>
<keyword evidence="7" id="KW-1185">Reference proteome</keyword>
<dbReference type="GO" id="GO:0009424">
    <property type="term" value="C:bacterial-type flagellum hook"/>
    <property type="evidence" value="ECO:0007669"/>
    <property type="project" value="TreeGrafter"/>
</dbReference>
<evidence type="ECO:0000259" key="5">
    <source>
        <dbReference type="Pfam" id="PF06429"/>
    </source>
</evidence>
<dbReference type="PANTHER" id="PTHR30435:SF1">
    <property type="entry name" value="FLAGELLAR HOOK PROTEIN FLGE"/>
    <property type="match status" value="1"/>
</dbReference>
<dbReference type="Pfam" id="PF06429">
    <property type="entry name" value="Flg_bbr_C"/>
    <property type="match status" value="1"/>
</dbReference>
<comment type="caution">
    <text evidence="6">The sequence shown here is derived from an EMBL/GenBank/DDBJ whole genome shotgun (WGS) entry which is preliminary data.</text>
</comment>
<name>A0A8J3CNS1_9PROT</name>
<dbReference type="GO" id="GO:0005829">
    <property type="term" value="C:cytosol"/>
    <property type="evidence" value="ECO:0007669"/>
    <property type="project" value="TreeGrafter"/>
</dbReference>
<comment type="similarity">
    <text evidence="2 4">Belongs to the flagella basal body rod proteins family.</text>
</comment>
<evidence type="ECO:0000256" key="1">
    <source>
        <dbReference type="ARBA" id="ARBA00004117"/>
    </source>
</evidence>
<proteinExistence type="inferred from homology"/>
<evidence type="ECO:0000256" key="4">
    <source>
        <dbReference type="RuleBase" id="RU362116"/>
    </source>
</evidence>
<dbReference type="NCBIfam" id="TIGR03506">
    <property type="entry name" value="FlgEFG_subfam"/>
    <property type="match status" value="1"/>
</dbReference>
<dbReference type="RefSeq" id="WP_189496181.1">
    <property type="nucleotide sequence ID" value="NZ_BMZH01000003.1"/>
</dbReference>